<dbReference type="PRINTS" id="PR00507">
    <property type="entry name" value="N12N6MTFRASE"/>
</dbReference>
<dbReference type="EMBL" id="CP099837">
    <property type="protein sequence ID" value="USY17445.1"/>
    <property type="molecule type" value="Genomic_DNA"/>
</dbReference>
<proteinExistence type="predicted"/>
<accession>A0ABY5D0K6</accession>
<dbReference type="Gene3D" id="3.40.50.150">
    <property type="entry name" value="Vaccinia Virus protein VP39"/>
    <property type="match status" value="2"/>
</dbReference>
<dbReference type="EC" id="2.1.1.72" evidence="1"/>
<evidence type="ECO:0000256" key="4">
    <source>
        <dbReference type="ARBA" id="ARBA00022691"/>
    </source>
</evidence>
<gene>
    <name evidence="7" type="ORF">NE857_19080</name>
</gene>
<dbReference type="InterPro" id="IPR029063">
    <property type="entry name" value="SAM-dependent_MTases_sf"/>
</dbReference>
<evidence type="ECO:0000313" key="7">
    <source>
        <dbReference type="EMBL" id="USY17445.1"/>
    </source>
</evidence>
<evidence type="ECO:0000256" key="3">
    <source>
        <dbReference type="ARBA" id="ARBA00022679"/>
    </source>
</evidence>
<evidence type="ECO:0000256" key="5">
    <source>
        <dbReference type="ARBA" id="ARBA00047942"/>
    </source>
</evidence>
<dbReference type="PANTHER" id="PTHR33841:SF1">
    <property type="entry name" value="DNA METHYLTRANSFERASE A"/>
    <property type="match status" value="1"/>
</dbReference>
<keyword evidence="4" id="KW-0949">S-adenosyl-L-methionine</keyword>
<dbReference type="InterPro" id="IPR011639">
    <property type="entry name" value="MethylTrfase_TaqI-like_dom"/>
</dbReference>
<evidence type="ECO:0000313" key="8">
    <source>
        <dbReference type="Proteomes" id="UP001055940"/>
    </source>
</evidence>
<dbReference type="Proteomes" id="UP001055940">
    <property type="component" value="Chromosome"/>
</dbReference>
<reference evidence="7" key="1">
    <citation type="submission" date="2022-06" db="EMBL/GenBank/DDBJ databases">
        <authorList>
            <person name="Ping M."/>
        </authorList>
    </citation>
    <scope>NUCLEOTIDE SEQUENCE</scope>
    <source>
        <strain evidence="7">JCM11759T</strain>
    </source>
</reference>
<dbReference type="RefSeq" id="WP_254417015.1">
    <property type="nucleotide sequence ID" value="NZ_BAAAJB010000069.1"/>
</dbReference>
<dbReference type="GO" id="GO:0032259">
    <property type="term" value="P:methylation"/>
    <property type="evidence" value="ECO:0007669"/>
    <property type="project" value="UniProtKB-KW"/>
</dbReference>
<keyword evidence="2 7" id="KW-0489">Methyltransferase</keyword>
<sequence>MPPSTLPPSLSAVRSVGGIMPADMLLRIFDGRDVEGGRPADYGIIGTRSVEDEAERLWHELRGAWWVLRRTLPGRDGDGRLPGDPTRSALRGWVEPLFVALGFGRLAGLRIPGIPADDDSSRVFPMTHRYQRLLITVVPWDTELDARGRDGSASPQSQMQEALNRSSAHLWGLVTNGRELRLLRDSTSLAGAAYLSVDLEEIFDGELVHEFIGLWRLFHASRFEVSDGEPPSTCLMERWRDEALRSGVQALDALRQNVEEALAILGTGFLRHPDNHHLRRPTRVGELHGALLRLVFRILFLAVVEERDLLHPPHTDPRTRGRYADYFSFARLRLVADRGGSGGHHRDLNTTLRIVLDALGCEDGRPELGLVGLGGLFTRTEEDRCLDDASLNNQALLRAVRRLSRVRDHGTRRWRPVSFRTLSSRELGAVYESLLESLPEYRPGDHSFHLVHRAGNARKMTGSYYTPSSLISRLLDTTLEPVLDEAVKRGADQAAAHPELDEADTIAESLLSVTVCDPACGSGHFLVATGQRIAKRVAAVREGTPEPGEEAYRRALHTVVARCLYGVDINPMALDVAKMSLWLEGMAPGRPLDLLDPHLKCGNALIGATPAQLRGGIPDAAFTPVEGDDRKAAAALGRSNNLERAGQAALFDTEPDAVKVDNTTYAEGLHGLYAIEVGSLRDVREQEQVYRVWRRSADYRRAVHIADAWCATFLWEKTEGAPQPVTDETFHRFFDPEGAAATEATHTEIRRLRDRYRFFHWHLEFPDIFPVCDDQGVDSDGARGWQGGFDCVLSNPPWDKLDFEDKKYFSVVQPSLAGIAGLARREAIAQWQRDFPEEAERYRSARRQVKSTLHFAGRSEGFPACAKGLSIKGVSTLQVDHLFVELFTGLIKPQGRIGAIVPTSIATGAGAQELFATLTRDRSIASLYDFENLKQLFPGVDARQRFSLLSLHGAKVPVPVADYAFFLHEPAHLDDGSRAFALTADEVALLSPNTGSLPLFRSRRDADLTLSIYRRIPVLWAEGRRNGNPWAVRFKATLFHMTDDSGLFRTRTELEDEGWQLRGNVFEREGSRMSPLYEAKMVHHFDHRWNGFTPAGAARQPERPEKADPEYAPLSRYWVPEDDGAREGLDTRLSGVGWDREWLYGWRDVTNMTNERTAIPALLPRAAVGHTFPLMFVQRSPRLVAALCAVQSSLVFDFVARQKINGAHLSLMTWKQLPVPRPEQLEPHLDFLVPRVLELVYTTHDMAPLARDLGCTGPPFPWDEERRAELRAELDAYCFRLYGVDRQDTDYVLETFQTEKGGLKHNEIARFGTYRTKELVLLAFDHLTDVTS</sequence>
<evidence type="ECO:0000256" key="1">
    <source>
        <dbReference type="ARBA" id="ARBA00011900"/>
    </source>
</evidence>
<feature type="domain" description="Type II methyltransferase M.TaqI-like" evidence="6">
    <location>
        <begin position="563"/>
        <end position="805"/>
    </location>
</feature>
<protein>
    <recommendedName>
        <fullName evidence="1">site-specific DNA-methyltransferase (adenine-specific)</fullName>
        <ecNumber evidence="1">2.1.1.72</ecNumber>
    </recommendedName>
</protein>
<dbReference type="PANTHER" id="PTHR33841">
    <property type="entry name" value="DNA METHYLTRANSFERASE YEEA-RELATED"/>
    <property type="match status" value="1"/>
</dbReference>
<comment type="catalytic activity">
    <reaction evidence="5">
        <text>a 2'-deoxyadenosine in DNA + S-adenosyl-L-methionine = an N(6)-methyl-2'-deoxyadenosine in DNA + S-adenosyl-L-homocysteine + H(+)</text>
        <dbReference type="Rhea" id="RHEA:15197"/>
        <dbReference type="Rhea" id="RHEA-COMP:12418"/>
        <dbReference type="Rhea" id="RHEA-COMP:12419"/>
        <dbReference type="ChEBI" id="CHEBI:15378"/>
        <dbReference type="ChEBI" id="CHEBI:57856"/>
        <dbReference type="ChEBI" id="CHEBI:59789"/>
        <dbReference type="ChEBI" id="CHEBI:90615"/>
        <dbReference type="ChEBI" id="CHEBI:90616"/>
        <dbReference type="EC" id="2.1.1.72"/>
    </reaction>
</comment>
<dbReference type="SUPFAM" id="SSF53335">
    <property type="entry name" value="S-adenosyl-L-methionine-dependent methyltransferases"/>
    <property type="match status" value="1"/>
</dbReference>
<name>A0ABY5D0K6_9ACTN</name>
<dbReference type="GO" id="GO:0008168">
    <property type="term" value="F:methyltransferase activity"/>
    <property type="evidence" value="ECO:0007669"/>
    <property type="project" value="UniProtKB-KW"/>
</dbReference>
<keyword evidence="8" id="KW-1185">Reference proteome</keyword>
<evidence type="ECO:0000259" key="6">
    <source>
        <dbReference type="Pfam" id="PF07669"/>
    </source>
</evidence>
<dbReference type="InterPro" id="IPR050953">
    <property type="entry name" value="N4_N6_ade-DNA_methylase"/>
</dbReference>
<evidence type="ECO:0000256" key="2">
    <source>
        <dbReference type="ARBA" id="ARBA00022603"/>
    </source>
</evidence>
<organism evidence="7 8">
    <name type="scientific">Nocardiopsis exhalans</name>
    <dbReference type="NCBI Taxonomy" id="163604"/>
    <lineage>
        <taxon>Bacteria</taxon>
        <taxon>Bacillati</taxon>
        <taxon>Actinomycetota</taxon>
        <taxon>Actinomycetes</taxon>
        <taxon>Streptosporangiales</taxon>
        <taxon>Nocardiopsidaceae</taxon>
        <taxon>Nocardiopsis</taxon>
    </lineage>
</organism>
<keyword evidence="3" id="KW-0808">Transferase</keyword>
<dbReference type="Pfam" id="PF07669">
    <property type="entry name" value="Eco57I"/>
    <property type="match status" value="1"/>
</dbReference>